<reference evidence="22 23" key="1">
    <citation type="journal article" date="2018" name="Mol. Ecol.">
        <title>The obligate alkalophilic soda-lake fungus Sodiomyces alkalinus has shifted to a protein diet.</title>
        <authorList>
            <person name="Grum-Grzhimaylo A.A."/>
            <person name="Falkoski D.L."/>
            <person name="van den Heuvel J."/>
            <person name="Valero-Jimenez C.A."/>
            <person name="Min B."/>
            <person name="Choi I.G."/>
            <person name="Lipzen A."/>
            <person name="Daum C.G."/>
            <person name="Aanen D.K."/>
            <person name="Tsang A."/>
            <person name="Henrissat B."/>
            <person name="Bilanenko E.N."/>
            <person name="de Vries R.P."/>
            <person name="van Kan J.A.L."/>
            <person name="Grigoriev I.V."/>
            <person name="Debets A.J.M."/>
        </authorList>
    </citation>
    <scope>NUCLEOTIDE SEQUENCE [LARGE SCALE GENOMIC DNA]</scope>
    <source>
        <strain evidence="22 23">F11</strain>
    </source>
</reference>
<protein>
    <recommendedName>
        <fullName evidence="18">Very long-chain fatty acid transport protein</fullName>
    </recommendedName>
    <alternativeName>
        <fullName evidence="19">Very-long-chain acyl-CoA synthetase</fullName>
    </alternativeName>
</protein>
<evidence type="ECO:0000256" key="10">
    <source>
        <dbReference type="ARBA" id="ARBA00022741"/>
    </source>
</evidence>
<dbReference type="RefSeq" id="XP_028464107.1">
    <property type="nucleotide sequence ID" value="XM_028608318.1"/>
</dbReference>
<evidence type="ECO:0000256" key="11">
    <source>
        <dbReference type="ARBA" id="ARBA00022840"/>
    </source>
</evidence>
<evidence type="ECO:0000256" key="13">
    <source>
        <dbReference type="ARBA" id="ARBA00023055"/>
    </source>
</evidence>
<keyword evidence="13" id="KW-0445">Lipid transport</keyword>
<keyword evidence="5" id="KW-0813">Transport</keyword>
<comment type="similarity">
    <text evidence="4">Belongs to the ATP-dependent AMP-binding enzyme family.</text>
</comment>
<sequence length="696" mass="77520">MPRTLVILPRLATSPSIHIPYLPSHQVYTFLDVSSLISNGPLLEPSAGCRLLFDSVTKEASSVPLALAVPAAAAGAAYLNARTSLWYDVRLLQCIVPGTLALHWRERTDRLNPFYILERRARDKASASRIFIIFEGKSYTYAEVYENVLKYGTWLREQHGVKPKDIVAMNFQNSDLFVFVWFGLWSIGAKPAFLNYNLSGNPLAHCIKTATASLVILDQNGTSNVTDGIRRDLEDVRFIVLTPALQADIAGNEPRRYPDWDRSESAYHNLAILISTSGTTGLPKAAVVSYGKLIIAATFSSRFLKIGTQDVFYTSMPLYHSSASLLGFLNVLEAGGTICLGRKFSSKTFWPEVRASGATVIQYVGETCRYLLAAPPQIDPSTGENLDRKHKVRVAFGNGLRPDVWNQFKERFGVEAIAEFYASTEGPLATWNYSRNDFSKGAVGRNGSLYGIMMRANVTLVEVDPDTYEPLRDAKTGLCKTPKPGQPGEMICHVPAKNLERRFQGYYGNPQATLQKVARDVFRKGDAWFRTGDLMRWDGEGRIFFHDRIGDTFRWKSENVSTQEVSEAIDSHPAVFEANVYGVEVPHHDGRAGCAAIVLEEAAGSRVSVDETLLHSIATHVKQRLPRYALPIFLRVMPPGTMETTSTNKQMKQGLREQGVSLPDGDPSRMFWLKGDTYVPFSKKDWQELNGGRIKL</sequence>
<keyword evidence="12" id="KW-1133">Transmembrane helix</keyword>
<dbReference type="GO" id="GO:0005811">
    <property type="term" value="C:lipid droplet"/>
    <property type="evidence" value="ECO:0007669"/>
    <property type="project" value="UniProtKB-SubCell"/>
</dbReference>
<dbReference type="STRING" id="1314773.A0A3N2PP48"/>
<feature type="domain" description="AMP-dependent synthetase/ligase" evidence="20">
    <location>
        <begin position="124"/>
        <end position="492"/>
    </location>
</feature>
<evidence type="ECO:0000313" key="23">
    <source>
        <dbReference type="Proteomes" id="UP000272025"/>
    </source>
</evidence>
<evidence type="ECO:0000313" key="22">
    <source>
        <dbReference type="EMBL" id="ROT36301.1"/>
    </source>
</evidence>
<keyword evidence="6" id="KW-1003">Cell membrane</keyword>
<dbReference type="OrthoDB" id="10253869at2759"/>
<dbReference type="PANTHER" id="PTHR43107:SF15">
    <property type="entry name" value="FATTY ACID TRANSPORT PROTEIN 3, ISOFORM A"/>
    <property type="match status" value="1"/>
</dbReference>
<keyword evidence="11" id="KW-0067">ATP-binding</keyword>
<dbReference type="GO" id="GO:0009898">
    <property type="term" value="C:cytoplasmic side of plasma membrane"/>
    <property type="evidence" value="ECO:0007669"/>
    <property type="project" value="TreeGrafter"/>
</dbReference>
<dbReference type="GO" id="GO:0005778">
    <property type="term" value="C:peroxisomal membrane"/>
    <property type="evidence" value="ECO:0007669"/>
    <property type="project" value="UniProtKB-SubCell"/>
</dbReference>
<dbReference type="InterPro" id="IPR000873">
    <property type="entry name" value="AMP-dep_synth/lig_dom"/>
</dbReference>
<gene>
    <name evidence="22" type="ORF">SODALDRAFT_281993</name>
</gene>
<dbReference type="Proteomes" id="UP000272025">
    <property type="component" value="Unassembled WGS sequence"/>
</dbReference>
<dbReference type="InterPro" id="IPR025110">
    <property type="entry name" value="AMP-bd_C"/>
</dbReference>
<comment type="function">
    <text evidence="17">Acyl-CoA synthetase required for both the import of long chain fatty acids (LCFAs) (C14-C18) and the activation very long chain fatty acids (VLCFAs) (C20-C26) by esterification of the fatty acids into metabolically active CoA-thioesters for subsequent degradation or incorporation into phospholipids. The transport and fatty acyl-CoA synthetase activities are genetically separable and are thus independent activities. Esterifies VLCFAs in the peroxisome matrix. The VLCFAs are actively transported into peroxisomes by a PXA1-PXA2 heterodimeric transporter in the peroxisomal membrane.</text>
</comment>
<keyword evidence="9" id="KW-0812">Transmembrane</keyword>
<dbReference type="Pfam" id="PF13193">
    <property type="entry name" value="AMP-binding_C"/>
    <property type="match status" value="1"/>
</dbReference>
<dbReference type="EMBL" id="ML119059">
    <property type="protein sequence ID" value="ROT36301.1"/>
    <property type="molecule type" value="Genomic_DNA"/>
</dbReference>
<accession>A0A3N2PP48</accession>
<keyword evidence="10" id="KW-0547">Nucleotide-binding</keyword>
<dbReference type="SUPFAM" id="SSF56801">
    <property type="entry name" value="Acetyl-CoA synthetase-like"/>
    <property type="match status" value="1"/>
</dbReference>
<dbReference type="GO" id="GO:0004467">
    <property type="term" value="F:long-chain fatty acid-CoA ligase activity"/>
    <property type="evidence" value="ECO:0007669"/>
    <property type="project" value="TreeGrafter"/>
</dbReference>
<dbReference type="GO" id="GO:0044539">
    <property type="term" value="P:long-chain fatty acid import into cell"/>
    <property type="evidence" value="ECO:0007669"/>
    <property type="project" value="TreeGrafter"/>
</dbReference>
<dbReference type="InterPro" id="IPR042099">
    <property type="entry name" value="ANL_N_sf"/>
</dbReference>
<keyword evidence="7" id="KW-0436">Ligase</keyword>
<evidence type="ECO:0000256" key="14">
    <source>
        <dbReference type="ARBA" id="ARBA00023136"/>
    </source>
</evidence>
<evidence type="ECO:0000256" key="17">
    <source>
        <dbReference type="ARBA" id="ARBA00060276"/>
    </source>
</evidence>
<evidence type="ECO:0000256" key="2">
    <source>
        <dbReference type="ARBA" id="ARBA00004585"/>
    </source>
</evidence>
<dbReference type="FunFam" id="3.30.300.30:FF:000002">
    <property type="entry name" value="Long-chain fatty acid transport protein 1"/>
    <property type="match status" value="1"/>
</dbReference>
<comment type="catalytic activity">
    <reaction evidence="16">
        <text>a very long-chain fatty acid + ATP + CoA = a very long-chain fatty acyl-CoA + AMP + diphosphate</text>
        <dbReference type="Rhea" id="RHEA:54536"/>
        <dbReference type="ChEBI" id="CHEBI:30616"/>
        <dbReference type="ChEBI" id="CHEBI:33019"/>
        <dbReference type="ChEBI" id="CHEBI:57287"/>
        <dbReference type="ChEBI" id="CHEBI:58950"/>
        <dbReference type="ChEBI" id="CHEBI:138261"/>
        <dbReference type="ChEBI" id="CHEBI:456215"/>
    </reaction>
</comment>
<evidence type="ECO:0000256" key="4">
    <source>
        <dbReference type="ARBA" id="ARBA00006432"/>
    </source>
</evidence>
<dbReference type="PANTHER" id="PTHR43107">
    <property type="entry name" value="LONG-CHAIN FATTY ACID TRANSPORT PROTEIN"/>
    <property type="match status" value="1"/>
</dbReference>
<keyword evidence="14" id="KW-0472">Membrane</keyword>
<dbReference type="GeneID" id="39576796"/>
<evidence type="ECO:0000256" key="19">
    <source>
        <dbReference type="ARBA" id="ARBA00078285"/>
    </source>
</evidence>
<comment type="subcellular location">
    <subcellularLocation>
        <location evidence="3">Cell membrane</location>
        <topology evidence="3">Multi-pass membrane protein</topology>
    </subcellularLocation>
    <subcellularLocation>
        <location evidence="1">Lipid droplet</location>
    </subcellularLocation>
    <subcellularLocation>
        <location evidence="2">Peroxisome membrane</location>
        <topology evidence="2">Multi-pass membrane protein</topology>
    </subcellularLocation>
</comment>
<evidence type="ECO:0000256" key="16">
    <source>
        <dbReference type="ARBA" id="ARBA00051585"/>
    </source>
</evidence>
<evidence type="ECO:0000259" key="21">
    <source>
        <dbReference type="Pfam" id="PF13193"/>
    </source>
</evidence>
<evidence type="ECO:0000256" key="12">
    <source>
        <dbReference type="ARBA" id="ARBA00022989"/>
    </source>
</evidence>
<dbReference type="AlphaFoldDB" id="A0A3N2PP48"/>
<dbReference type="Gene3D" id="3.40.50.12780">
    <property type="entry name" value="N-terminal domain of ligase-like"/>
    <property type="match status" value="1"/>
</dbReference>
<evidence type="ECO:0000256" key="8">
    <source>
        <dbReference type="ARBA" id="ARBA00022677"/>
    </source>
</evidence>
<name>A0A3N2PP48_SODAK</name>
<dbReference type="Gene3D" id="3.30.300.30">
    <property type="match status" value="1"/>
</dbReference>
<organism evidence="22 23">
    <name type="scientific">Sodiomyces alkalinus (strain CBS 110278 / VKM F-3762 / F11)</name>
    <name type="common">Alkaliphilic filamentous fungus</name>
    <dbReference type="NCBI Taxonomy" id="1314773"/>
    <lineage>
        <taxon>Eukaryota</taxon>
        <taxon>Fungi</taxon>
        <taxon>Dikarya</taxon>
        <taxon>Ascomycota</taxon>
        <taxon>Pezizomycotina</taxon>
        <taxon>Sordariomycetes</taxon>
        <taxon>Hypocreomycetidae</taxon>
        <taxon>Glomerellales</taxon>
        <taxon>Plectosphaerellaceae</taxon>
        <taxon>Sodiomyces</taxon>
    </lineage>
</organism>
<evidence type="ECO:0000256" key="9">
    <source>
        <dbReference type="ARBA" id="ARBA00022692"/>
    </source>
</evidence>
<feature type="domain" description="AMP-binding enzyme C-terminal" evidence="21">
    <location>
        <begin position="564"/>
        <end position="638"/>
    </location>
</feature>
<dbReference type="FunFam" id="3.40.50.12780:FF:000019">
    <property type="entry name" value="Long-chain fatty acid transporter"/>
    <property type="match status" value="1"/>
</dbReference>
<evidence type="ECO:0000259" key="20">
    <source>
        <dbReference type="Pfam" id="PF00501"/>
    </source>
</evidence>
<evidence type="ECO:0000256" key="1">
    <source>
        <dbReference type="ARBA" id="ARBA00004502"/>
    </source>
</evidence>
<keyword evidence="8" id="KW-0551">Lipid droplet</keyword>
<dbReference type="GO" id="GO:0005324">
    <property type="term" value="F:long-chain fatty acid transmembrane transporter activity"/>
    <property type="evidence" value="ECO:0007669"/>
    <property type="project" value="TreeGrafter"/>
</dbReference>
<keyword evidence="23" id="KW-1185">Reference proteome</keyword>
<evidence type="ECO:0000256" key="7">
    <source>
        <dbReference type="ARBA" id="ARBA00022598"/>
    </source>
</evidence>
<evidence type="ECO:0000256" key="18">
    <source>
        <dbReference type="ARBA" id="ARBA00068795"/>
    </source>
</evidence>
<evidence type="ECO:0000256" key="15">
    <source>
        <dbReference type="ARBA" id="ARBA00023140"/>
    </source>
</evidence>
<dbReference type="Pfam" id="PF00501">
    <property type="entry name" value="AMP-binding"/>
    <property type="match status" value="1"/>
</dbReference>
<evidence type="ECO:0000256" key="3">
    <source>
        <dbReference type="ARBA" id="ARBA00004651"/>
    </source>
</evidence>
<proteinExistence type="inferred from homology"/>
<evidence type="ECO:0000256" key="5">
    <source>
        <dbReference type="ARBA" id="ARBA00022448"/>
    </source>
</evidence>
<dbReference type="GO" id="GO:0005524">
    <property type="term" value="F:ATP binding"/>
    <property type="evidence" value="ECO:0007669"/>
    <property type="project" value="UniProtKB-KW"/>
</dbReference>
<keyword evidence="15" id="KW-0576">Peroxisome</keyword>
<evidence type="ECO:0000256" key="6">
    <source>
        <dbReference type="ARBA" id="ARBA00022475"/>
    </source>
</evidence>
<dbReference type="InterPro" id="IPR045851">
    <property type="entry name" value="AMP-bd_C_sf"/>
</dbReference>